<dbReference type="SUPFAM" id="SSF53850">
    <property type="entry name" value="Periplasmic binding protein-like II"/>
    <property type="match status" value="1"/>
</dbReference>
<dbReference type="Pfam" id="PF09084">
    <property type="entry name" value="NMT1"/>
    <property type="match status" value="1"/>
</dbReference>
<keyword evidence="1" id="KW-0812">Transmembrane</keyword>
<protein>
    <submittedName>
        <fullName evidence="3">ABC-type nitrate/sulfonate/bicarbonate transport systems periplasmic components-like protein</fullName>
    </submittedName>
</protein>
<dbReference type="CDD" id="cd01008">
    <property type="entry name" value="PBP2_NrtA_SsuA_CpmA_like"/>
    <property type="match status" value="1"/>
</dbReference>
<dbReference type="STRING" id="1499966.U14_03102"/>
<dbReference type="AlphaFoldDB" id="A0A081BN90"/>
<evidence type="ECO:0000313" key="4">
    <source>
        <dbReference type="Proteomes" id="UP000030700"/>
    </source>
</evidence>
<feature type="domain" description="SsuA/THI5-like" evidence="2">
    <location>
        <begin position="52"/>
        <end position="260"/>
    </location>
</feature>
<name>A0A081BN90_9BACT</name>
<evidence type="ECO:0000256" key="1">
    <source>
        <dbReference type="SAM" id="Phobius"/>
    </source>
</evidence>
<keyword evidence="1" id="KW-1133">Transmembrane helix</keyword>
<dbReference type="HOGENOM" id="CLU_028871_9_0_0"/>
<organism evidence="3">
    <name type="scientific">Candidatus Moduliflexus flocculans</name>
    <dbReference type="NCBI Taxonomy" id="1499966"/>
    <lineage>
        <taxon>Bacteria</taxon>
        <taxon>Candidatus Moduliflexota</taxon>
        <taxon>Candidatus Moduliflexia</taxon>
        <taxon>Candidatus Moduliflexales</taxon>
        <taxon>Candidatus Moduliflexaceae</taxon>
    </lineage>
</organism>
<keyword evidence="1" id="KW-0472">Membrane</keyword>
<proteinExistence type="predicted"/>
<reference evidence="3" key="1">
    <citation type="journal article" date="2015" name="PeerJ">
        <title>First genomic representation of candidate bacterial phylum KSB3 points to enhanced environmental sensing as a trigger of wastewater bulking.</title>
        <authorList>
            <person name="Sekiguchi Y."/>
            <person name="Ohashi A."/>
            <person name="Parks D.H."/>
            <person name="Yamauchi T."/>
            <person name="Tyson G.W."/>
            <person name="Hugenholtz P."/>
        </authorList>
    </citation>
    <scope>NUCLEOTIDE SEQUENCE [LARGE SCALE GENOMIC DNA]</scope>
</reference>
<sequence length="341" mass="37812">MMKTESFPFKLLIAGLAMLSAIMAVSFFWITAFSPIMENVSLGGARSLSISLIIIAQEQGFFTHEGVDLFFQEYPSGSLALDALCEQQLDLAVAAETPVVFKSFARDDVRIVASLFSAYNDPKVIARKTSGIEKPTDLRGKRIGTTPQGQSTHYFLHLFLTKYGLSEQDVALSLACPEKLRQDFISGKLDAISLFEPYISELADAYSSETILFSEPGLYLKHALLMTSAHFTEQRPQAIQKVLRALMRANDFARQQPERARQIVVRALAISVPEVRELWADTVLEVSLGQSLLLSLENEAKWGIANRVTDHKTIPNYLQLISVEGLKSVAPESVTIYSVSE</sequence>
<dbReference type="PANTHER" id="PTHR30024:SF42">
    <property type="entry name" value="ALIPHATIC SULFONATES-BINDING PROTEIN-RELATED"/>
    <property type="match status" value="1"/>
</dbReference>
<dbReference type="PANTHER" id="PTHR30024">
    <property type="entry name" value="ALIPHATIC SULFONATES-BINDING PROTEIN-RELATED"/>
    <property type="match status" value="1"/>
</dbReference>
<dbReference type="Proteomes" id="UP000030700">
    <property type="component" value="Unassembled WGS sequence"/>
</dbReference>
<accession>A0A081BN90</accession>
<gene>
    <name evidence="3" type="ORF">U14_03102</name>
</gene>
<feature type="transmembrane region" description="Helical" evidence="1">
    <location>
        <begin position="12"/>
        <end position="32"/>
    </location>
</feature>
<dbReference type="Gene3D" id="3.40.190.10">
    <property type="entry name" value="Periplasmic binding protein-like II"/>
    <property type="match status" value="2"/>
</dbReference>
<dbReference type="EMBL" id="DF820457">
    <property type="protein sequence ID" value="GAK51856.1"/>
    <property type="molecule type" value="Genomic_DNA"/>
</dbReference>
<evidence type="ECO:0000259" key="2">
    <source>
        <dbReference type="Pfam" id="PF09084"/>
    </source>
</evidence>
<keyword evidence="4" id="KW-1185">Reference proteome</keyword>
<evidence type="ECO:0000313" key="3">
    <source>
        <dbReference type="EMBL" id="GAK51856.1"/>
    </source>
</evidence>
<dbReference type="InterPro" id="IPR015168">
    <property type="entry name" value="SsuA/THI5"/>
</dbReference>